<keyword evidence="7" id="KW-0862">Zinc</keyword>
<comment type="caution">
    <text evidence="9">The sequence shown here is derived from an EMBL/GenBank/DDBJ whole genome shotgun (WGS) entry which is preliminary data.</text>
</comment>
<dbReference type="GO" id="GO:0046654">
    <property type="term" value="P:tetrahydrofolate biosynthetic process"/>
    <property type="evidence" value="ECO:0007669"/>
    <property type="project" value="UniProtKB-UniRule"/>
</dbReference>
<dbReference type="Gene3D" id="1.10.286.10">
    <property type="match status" value="1"/>
</dbReference>
<comment type="pathway">
    <text evidence="2 7">Cofactor biosynthesis; 7,8-dihydroneopterin triphosphate biosynthesis; 7,8-dihydroneopterin triphosphate from GTP: step 1/1.</text>
</comment>
<evidence type="ECO:0000256" key="3">
    <source>
        <dbReference type="ARBA" id="ARBA00008085"/>
    </source>
</evidence>
<name>A0A5C6VKH6_9BURK</name>
<dbReference type="EC" id="3.5.4.16" evidence="7"/>
<protein>
    <recommendedName>
        <fullName evidence="7">GTP cyclohydrolase 1</fullName>
        <ecNumber evidence="7">3.5.4.16</ecNumber>
    </recommendedName>
    <alternativeName>
        <fullName evidence="7">GTP cyclohydrolase I</fullName>
        <shortName evidence="7">GTP-CH-I</shortName>
    </alternativeName>
</protein>
<feature type="binding site" evidence="7">
    <location>
        <position position="123"/>
    </location>
    <ligand>
        <name>Zn(2+)</name>
        <dbReference type="ChEBI" id="CHEBI:29105"/>
    </ligand>
</feature>
<keyword evidence="7" id="KW-0547">Nucleotide-binding</keyword>
<feature type="domain" description="GTP cyclohydrolase I" evidence="8">
    <location>
        <begin position="50"/>
        <end position="227"/>
    </location>
</feature>
<dbReference type="PANTHER" id="PTHR11109">
    <property type="entry name" value="GTP CYCLOHYDROLASE I"/>
    <property type="match status" value="1"/>
</dbReference>
<dbReference type="NCBIfam" id="TIGR00063">
    <property type="entry name" value="folE"/>
    <property type="match status" value="1"/>
</dbReference>
<dbReference type="GO" id="GO:0005525">
    <property type="term" value="F:GTP binding"/>
    <property type="evidence" value="ECO:0007669"/>
    <property type="project" value="UniProtKB-KW"/>
</dbReference>
<sequence>MHIPVGHRAGKHGTMARRAMRVLLELERRMTTKKTTPTDTPGRPSREEAEEAVRTLLRWAGDNPQREGLLDTPARVVRAYEEFFAGYNVEPREILARTFSEVDGYDEMIVLKDIRFESYCEHHMVPIIGRAHVAYLPEHRVVGISKLARLVDAFAKRLQIQEKMTVQIADTLNEVLQPKGVGVILEASHQCMSTRGVHKAGVEMVTSRMLGTFRSDASTRREFLSIVNSPTSVSVANT</sequence>
<dbReference type="FunFam" id="1.10.286.10:FF:000001">
    <property type="entry name" value="GTP cyclohydrolase 1"/>
    <property type="match status" value="1"/>
</dbReference>
<dbReference type="Gene3D" id="3.30.1130.10">
    <property type="match status" value="1"/>
</dbReference>
<dbReference type="AlphaFoldDB" id="A0A5C6VKH6"/>
<feature type="binding site" evidence="7">
    <location>
        <position position="191"/>
    </location>
    <ligand>
        <name>Zn(2+)</name>
        <dbReference type="ChEBI" id="CHEBI:29105"/>
    </ligand>
</feature>
<keyword evidence="7" id="KW-0342">GTP-binding</keyword>
<dbReference type="InterPro" id="IPR043133">
    <property type="entry name" value="GTP-CH-I_C/QueF"/>
</dbReference>
<proteinExistence type="inferred from homology"/>
<reference evidence="9 10" key="1">
    <citation type="journal article" date="2018" name="Int. J. Syst. Evol. Microbiol.">
        <title>Paraburkholderia azotifigens sp. nov., a nitrogen-fixing bacterium isolated from paddy soil.</title>
        <authorList>
            <person name="Choi G.M."/>
            <person name="Im W.T."/>
        </authorList>
    </citation>
    <scope>NUCLEOTIDE SEQUENCE [LARGE SCALE GENOMIC DNA]</scope>
    <source>
        <strain evidence="9 10">NF 2-5-3</strain>
    </source>
</reference>
<evidence type="ECO:0000313" key="9">
    <source>
        <dbReference type="EMBL" id="TXC84866.1"/>
    </source>
</evidence>
<dbReference type="NCBIfam" id="NF006826">
    <property type="entry name" value="PRK09347.1-3"/>
    <property type="match status" value="1"/>
</dbReference>
<dbReference type="Proteomes" id="UP000321776">
    <property type="component" value="Unassembled WGS sequence"/>
</dbReference>
<keyword evidence="5 7" id="KW-0554">One-carbon metabolism</keyword>
<dbReference type="GO" id="GO:0006729">
    <property type="term" value="P:tetrahydrobiopterin biosynthetic process"/>
    <property type="evidence" value="ECO:0007669"/>
    <property type="project" value="TreeGrafter"/>
</dbReference>
<dbReference type="InterPro" id="IPR001474">
    <property type="entry name" value="GTP_CycHdrlase_I"/>
</dbReference>
<dbReference type="GO" id="GO:0006730">
    <property type="term" value="P:one-carbon metabolic process"/>
    <property type="evidence" value="ECO:0007669"/>
    <property type="project" value="UniProtKB-UniRule"/>
</dbReference>
<evidence type="ECO:0000256" key="5">
    <source>
        <dbReference type="ARBA" id="ARBA00022563"/>
    </source>
</evidence>
<keyword evidence="7" id="KW-0479">Metal-binding</keyword>
<dbReference type="NCBIfam" id="NF006825">
    <property type="entry name" value="PRK09347.1-2"/>
    <property type="match status" value="1"/>
</dbReference>
<dbReference type="Pfam" id="PF01227">
    <property type="entry name" value="GTP_cyclohydroI"/>
    <property type="match status" value="1"/>
</dbReference>
<evidence type="ECO:0000259" key="8">
    <source>
        <dbReference type="Pfam" id="PF01227"/>
    </source>
</evidence>
<evidence type="ECO:0000256" key="7">
    <source>
        <dbReference type="HAMAP-Rule" id="MF_00223"/>
    </source>
</evidence>
<comment type="subunit">
    <text evidence="4">Toroid-shaped homodecamer, composed of two pentamers of five dimers.</text>
</comment>
<accession>A0A5C6VKH6</accession>
<dbReference type="EMBL" id="VOQS01000003">
    <property type="protein sequence ID" value="TXC84866.1"/>
    <property type="molecule type" value="Genomic_DNA"/>
</dbReference>
<dbReference type="InterPro" id="IPR020602">
    <property type="entry name" value="GTP_CycHdrlase_I_dom"/>
</dbReference>
<dbReference type="FunFam" id="3.30.1130.10:FF:000001">
    <property type="entry name" value="GTP cyclohydrolase 1"/>
    <property type="match status" value="1"/>
</dbReference>
<organism evidence="9 10">
    <name type="scientific">Paraburkholderia azotifigens</name>
    <dbReference type="NCBI Taxonomy" id="2057004"/>
    <lineage>
        <taxon>Bacteria</taxon>
        <taxon>Pseudomonadati</taxon>
        <taxon>Pseudomonadota</taxon>
        <taxon>Betaproteobacteria</taxon>
        <taxon>Burkholderiales</taxon>
        <taxon>Burkholderiaceae</taxon>
        <taxon>Paraburkholderia</taxon>
    </lineage>
</organism>
<evidence type="ECO:0000256" key="6">
    <source>
        <dbReference type="ARBA" id="ARBA00022801"/>
    </source>
</evidence>
<evidence type="ECO:0000256" key="2">
    <source>
        <dbReference type="ARBA" id="ARBA00005080"/>
    </source>
</evidence>
<evidence type="ECO:0000313" key="10">
    <source>
        <dbReference type="Proteomes" id="UP000321776"/>
    </source>
</evidence>
<evidence type="ECO:0000256" key="4">
    <source>
        <dbReference type="ARBA" id="ARBA00011857"/>
    </source>
</evidence>
<comment type="similarity">
    <text evidence="3 7">Belongs to the GTP cyclohydrolase I family.</text>
</comment>
<dbReference type="GO" id="GO:0008270">
    <property type="term" value="F:zinc ion binding"/>
    <property type="evidence" value="ECO:0007669"/>
    <property type="project" value="UniProtKB-UniRule"/>
</dbReference>
<comment type="subunit">
    <text evidence="7">Homopolymer.</text>
</comment>
<dbReference type="InterPro" id="IPR018234">
    <property type="entry name" value="GTP_CycHdrlase_I_CS"/>
</dbReference>
<dbReference type="PROSITE" id="PS00860">
    <property type="entry name" value="GTP_CYCLOHYDROL_1_2"/>
    <property type="match status" value="1"/>
</dbReference>
<keyword evidence="6 7" id="KW-0378">Hydrolase</keyword>
<dbReference type="SUPFAM" id="SSF55620">
    <property type="entry name" value="Tetrahydrobiopterin biosynthesis enzymes-like"/>
    <property type="match status" value="1"/>
</dbReference>
<dbReference type="PANTHER" id="PTHR11109:SF7">
    <property type="entry name" value="GTP CYCLOHYDROLASE 1"/>
    <property type="match status" value="1"/>
</dbReference>
<dbReference type="GO" id="GO:0003934">
    <property type="term" value="F:GTP cyclohydrolase I activity"/>
    <property type="evidence" value="ECO:0007669"/>
    <property type="project" value="UniProtKB-UniRule"/>
</dbReference>
<comment type="catalytic activity">
    <reaction evidence="1 7">
        <text>GTP + H2O = 7,8-dihydroneopterin 3'-triphosphate + formate + H(+)</text>
        <dbReference type="Rhea" id="RHEA:17473"/>
        <dbReference type="ChEBI" id="CHEBI:15377"/>
        <dbReference type="ChEBI" id="CHEBI:15378"/>
        <dbReference type="ChEBI" id="CHEBI:15740"/>
        <dbReference type="ChEBI" id="CHEBI:37565"/>
        <dbReference type="ChEBI" id="CHEBI:58462"/>
        <dbReference type="EC" id="3.5.4.16"/>
    </reaction>
</comment>
<dbReference type="GO" id="GO:0005737">
    <property type="term" value="C:cytoplasm"/>
    <property type="evidence" value="ECO:0007669"/>
    <property type="project" value="TreeGrafter"/>
</dbReference>
<dbReference type="UniPathway" id="UPA00848">
    <property type="reaction ID" value="UER00151"/>
</dbReference>
<gene>
    <name evidence="7 9" type="primary">folE</name>
    <name evidence="9" type="ORF">FRZ40_24430</name>
</gene>
<feature type="binding site" evidence="7">
    <location>
        <position position="120"/>
    </location>
    <ligand>
        <name>Zn(2+)</name>
        <dbReference type="ChEBI" id="CHEBI:29105"/>
    </ligand>
</feature>
<evidence type="ECO:0000256" key="1">
    <source>
        <dbReference type="ARBA" id="ARBA00001052"/>
    </source>
</evidence>
<dbReference type="HAMAP" id="MF_00223">
    <property type="entry name" value="FolE"/>
    <property type="match status" value="1"/>
</dbReference>
<dbReference type="InterPro" id="IPR043134">
    <property type="entry name" value="GTP-CH-I_N"/>
</dbReference>
<dbReference type="PROSITE" id="PS00859">
    <property type="entry name" value="GTP_CYCLOHYDROL_1_1"/>
    <property type="match status" value="1"/>
</dbReference>